<dbReference type="FunFam" id="2.40.30.10:FF:000052">
    <property type="entry name" value="Selenocysteine-specific elongation factor EF-Sec"/>
    <property type="match status" value="1"/>
</dbReference>
<feature type="compositionally biased region" description="Gly residues" evidence="3">
    <location>
        <begin position="260"/>
        <end position="278"/>
    </location>
</feature>
<sequence>MCAEESETTSGLSQPVREAKAKKGPAANDPSLEAVDPASKAPTASASSSGSSSSASSSPFPRFTSPQPTLASQPALPFNINVGVMGHVDSGKTSLVRALSTHLSTASLDKHPQSQERGITLDLGFSSFLLPYSAPSPSRASSPTPQTLQVTLVDCPGHGSLIRTIIGGAQIIDLVLLLVDATKGVQAQTVECVMLAEVTAPTLVVALNKIDLFPAEEREEKVRAATAALRRALRSSRFQDAPIVPVAAVMGGETAVGSSSRGGGSGGGGVGKQKGGAAGKRKENSGTRPPGEEHPGIMSLGLEDLSRALQKTISLPRRSPSGPLFMAVDHCFPMKGQGTVLTGTVLRGRVSVQDVVELPALGLTRRVKSLQAFHRKVAEAQHGDRVGLCLTHLDAKEMERGALCTPGSVPWVTWAVGAVRQIRAFRGRVKSGERVHVSVGHGTVMATLTFFGAKELVRGREKDKKGRQPREGRDGKGVRGDGVEARPWAPPDFPFSWEEDYLYQAEMAGAVEDEEEGEKEAGFKVSKEGDRRRRREYQEQYALFKFETPVLCPLPCLVIGSRLDVEIGHGQHPEPPDRRQKPTHAQGAREGRLSPTWMGGCRLAFCGTLLEALREEDLPRVRIYKPKMREGSIYRLGEALPALPKDPPSLARHREVTAQGFFKKETSLRPFLGMEVETAKGQVGKLESGFGRGGKVRVRFDEKGGLAGGHVGEKLFLCFRRFVFDQEKRMVQRRQAGRDMSGLSLLHGEDTEPEEEVEEDGAEGGEKNSVEGEPAEDRRREEVLEGDGISEPREEEKRVVEGVDLSALEDSASHLYLGSQLPAARGGALRDGPGEEEAVATEAVPAVPLQLGAERDAEWRMGHIEKVRADGLVIVTGLFTMEEDVRNYKDLRVGLRTEEGQEAVEGYVVGPFGKGGKAKVQFARECHGLEGAWVTLSFSLVPRGEERGKHEEE</sequence>
<keyword evidence="6" id="KW-1185">Reference proteome</keyword>
<dbReference type="PROSITE" id="PS51722">
    <property type="entry name" value="G_TR_2"/>
    <property type="match status" value="1"/>
</dbReference>
<dbReference type="InterPro" id="IPR049393">
    <property type="entry name" value="eEFSec_III"/>
</dbReference>
<evidence type="ECO:0000259" key="4">
    <source>
        <dbReference type="PROSITE" id="PS51722"/>
    </source>
</evidence>
<dbReference type="InterPro" id="IPR027417">
    <property type="entry name" value="P-loop_NTPase"/>
</dbReference>
<dbReference type="Pfam" id="PF21131">
    <property type="entry name" value="eEFSec_4th"/>
    <property type="match status" value="1"/>
</dbReference>
<protein>
    <recommendedName>
        <fullName evidence="2">Elongation factor Tu, chloroplastic</fullName>
    </recommendedName>
</protein>
<dbReference type="InterPro" id="IPR009000">
    <property type="entry name" value="Transl_B-barrel_sf"/>
</dbReference>
<feature type="compositionally biased region" description="Basic and acidic residues" evidence="3">
    <location>
        <begin position="280"/>
        <end position="295"/>
    </location>
</feature>
<dbReference type="InterPro" id="IPR050055">
    <property type="entry name" value="EF-Tu_GTPase"/>
</dbReference>
<dbReference type="EMBL" id="SDOX01000005">
    <property type="protein sequence ID" value="TFJ87542.1"/>
    <property type="molecule type" value="Genomic_DNA"/>
</dbReference>
<evidence type="ECO:0000313" key="6">
    <source>
        <dbReference type="Proteomes" id="UP000355283"/>
    </source>
</evidence>
<dbReference type="InterPro" id="IPR005225">
    <property type="entry name" value="Small_GTP-bd"/>
</dbReference>
<dbReference type="AlphaFoldDB" id="A0A4D9D7I1"/>
<feature type="domain" description="Tr-type G" evidence="4">
    <location>
        <begin position="77"/>
        <end position="317"/>
    </location>
</feature>
<feature type="region of interest" description="Disordered" evidence="3">
    <location>
        <begin position="459"/>
        <end position="485"/>
    </location>
</feature>
<dbReference type="InterPro" id="IPR049394">
    <property type="entry name" value="eEFSec_C"/>
</dbReference>
<dbReference type="Gene3D" id="2.40.30.10">
    <property type="entry name" value="Translation factors"/>
    <property type="match status" value="1"/>
</dbReference>
<feature type="region of interest" description="Disordered" evidence="3">
    <location>
        <begin position="1"/>
        <end position="69"/>
    </location>
</feature>
<dbReference type="Gene3D" id="3.40.50.300">
    <property type="entry name" value="P-loop containing nucleotide triphosphate hydrolases"/>
    <property type="match status" value="1"/>
</dbReference>
<dbReference type="GO" id="GO:0001514">
    <property type="term" value="P:selenocysteine incorporation"/>
    <property type="evidence" value="ECO:0007669"/>
    <property type="project" value="TreeGrafter"/>
</dbReference>
<evidence type="ECO:0000256" key="3">
    <source>
        <dbReference type="SAM" id="MobiDB-lite"/>
    </source>
</evidence>
<dbReference type="Pfam" id="PF21208">
    <property type="entry name" value="euk_SelB_III"/>
    <property type="match status" value="1"/>
</dbReference>
<name>A0A4D9D7I1_9STRA</name>
<feature type="compositionally biased region" description="Basic and acidic residues" evidence="3">
    <location>
        <begin position="790"/>
        <end position="799"/>
    </location>
</feature>
<feature type="compositionally biased region" description="Low complexity" evidence="3">
    <location>
        <begin position="37"/>
        <end position="66"/>
    </location>
</feature>
<dbReference type="SUPFAM" id="SSF52540">
    <property type="entry name" value="P-loop containing nucleoside triphosphate hydrolases"/>
    <property type="match status" value="1"/>
</dbReference>
<dbReference type="GO" id="GO:0009507">
    <property type="term" value="C:chloroplast"/>
    <property type="evidence" value="ECO:0007669"/>
    <property type="project" value="UniProtKB-SubCell"/>
</dbReference>
<organism evidence="5 6">
    <name type="scientific">Nannochloropsis salina CCMP1776</name>
    <dbReference type="NCBI Taxonomy" id="1027361"/>
    <lineage>
        <taxon>Eukaryota</taxon>
        <taxon>Sar</taxon>
        <taxon>Stramenopiles</taxon>
        <taxon>Ochrophyta</taxon>
        <taxon>Eustigmatophyceae</taxon>
        <taxon>Eustigmatales</taxon>
        <taxon>Monodopsidaceae</taxon>
        <taxon>Microchloropsis</taxon>
        <taxon>Microchloropsis salina</taxon>
    </lineage>
</organism>
<feature type="region of interest" description="Disordered" evidence="3">
    <location>
        <begin position="568"/>
        <end position="592"/>
    </location>
</feature>
<proteinExistence type="predicted"/>
<dbReference type="CDD" id="cd03696">
    <property type="entry name" value="SelB_II"/>
    <property type="match status" value="1"/>
</dbReference>
<feature type="compositionally biased region" description="Basic and acidic residues" evidence="3">
    <location>
        <begin position="519"/>
        <end position="530"/>
    </location>
</feature>
<feature type="compositionally biased region" description="Basic and acidic residues" evidence="3">
    <location>
        <begin position="764"/>
        <end position="783"/>
    </location>
</feature>
<dbReference type="Proteomes" id="UP000355283">
    <property type="component" value="Unassembled WGS sequence"/>
</dbReference>
<feature type="compositionally biased region" description="Basic and acidic residues" evidence="3">
    <location>
        <begin position="568"/>
        <end position="580"/>
    </location>
</feature>
<dbReference type="InterPro" id="IPR000795">
    <property type="entry name" value="T_Tr_GTP-bd_dom"/>
</dbReference>
<dbReference type="GO" id="GO:0003746">
    <property type="term" value="F:translation elongation factor activity"/>
    <property type="evidence" value="ECO:0007669"/>
    <property type="project" value="TreeGrafter"/>
</dbReference>
<dbReference type="GO" id="GO:0003924">
    <property type="term" value="F:GTPase activity"/>
    <property type="evidence" value="ECO:0007669"/>
    <property type="project" value="InterPro"/>
</dbReference>
<feature type="compositionally biased region" description="Acidic residues" evidence="3">
    <location>
        <begin position="751"/>
        <end position="763"/>
    </location>
</feature>
<dbReference type="PRINTS" id="PR00315">
    <property type="entry name" value="ELONGATNFCT"/>
</dbReference>
<evidence type="ECO:0000256" key="2">
    <source>
        <dbReference type="ARBA" id="ARBA00021392"/>
    </source>
</evidence>
<feature type="region of interest" description="Disordered" evidence="3">
    <location>
        <begin position="733"/>
        <end position="799"/>
    </location>
</feature>
<dbReference type="OrthoDB" id="2067at2759"/>
<comment type="caution">
    <text evidence="5">The sequence shown here is derived from an EMBL/GenBank/DDBJ whole genome shotgun (WGS) entry which is preliminary data.</text>
</comment>
<gene>
    <name evidence="5" type="ORF">NSK_000893</name>
</gene>
<feature type="region of interest" description="Disordered" evidence="3">
    <location>
        <begin position="511"/>
        <end position="530"/>
    </location>
</feature>
<feature type="compositionally biased region" description="Basic and acidic residues" evidence="3">
    <location>
        <begin position="459"/>
        <end position="484"/>
    </location>
</feature>
<dbReference type="Pfam" id="PF00009">
    <property type="entry name" value="GTP_EFTU"/>
    <property type="match status" value="1"/>
</dbReference>
<feature type="region of interest" description="Disordered" evidence="3">
    <location>
        <begin position="254"/>
        <end position="298"/>
    </location>
</feature>
<accession>A0A4D9D7I1</accession>
<dbReference type="PANTHER" id="PTHR43721:SF11">
    <property type="entry name" value="SELENOCYSTEINE-SPECIFIC ELONGATION FACTOR"/>
    <property type="match status" value="1"/>
</dbReference>
<reference evidence="5 6" key="1">
    <citation type="submission" date="2019-01" db="EMBL/GenBank/DDBJ databases">
        <title>Nuclear Genome Assembly of the Microalgal Biofuel strain Nannochloropsis salina CCMP1776.</title>
        <authorList>
            <person name="Hovde B."/>
        </authorList>
    </citation>
    <scope>NUCLEOTIDE SEQUENCE [LARGE SCALE GENOMIC DNA]</scope>
    <source>
        <strain evidence="5 6">CCMP1776</strain>
    </source>
</reference>
<evidence type="ECO:0000256" key="1">
    <source>
        <dbReference type="ARBA" id="ARBA00004229"/>
    </source>
</evidence>
<dbReference type="SUPFAM" id="SSF50447">
    <property type="entry name" value="Translation proteins"/>
    <property type="match status" value="1"/>
</dbReference>
<dbReference type="GO" id="GO:0005525">
    <property type="term" value="F:GTP binding"/>
    <property type="evidence" value="ECO:0007669"/>
    <property type="project" value="InterPro"/>
</dbReference>
<comment type="subcellular location">
    <subcellularLocation>
        <location evidence="1">Plastid</location>
        <location evidence="1">Chloroplast</location>
    </subcellularLocation>
</comment>
<dbReference type="PANTHER" id="PTHR43721">
    <property type="entry name" value="ELONGATION FACTOR TU-RELATED"/>
    <property type="match status" value="1"/>
</dbReference>
<dbReference type="NCBIfam" id="TIGR00231">
    <property type="entry name" value="small_GTP"/>
    <property type="match status" value="1"/>
</dbReference>
<evidence type="ECO:0000313" key="5">
    <source>
        <dbReference type="EMBL" id="TFJ87542.1"/>
    </source>
</evidence>